<evidence type="ECO:0000256" key="1">
    <source>
        <dbReference type="ARBA" id="ARBA00009183"/>
    </source>
</evidence>
<dbReference type="PRINTS" id="PR00370">
    <property type="entry name" value="FMOXYGENASE"/>
</dbReference>
<dbReference type="STRING" id="765440.A0A0C3BMZ7"/>
<keyword evidence="5" id="KW-0560">Oxidoreductase</keyword>
<accession>A0A0C3BMZ7</accession>
<evidence type="ECO:0000256" key="4">
    <source>
        <dbReference type="ARBA" id="ARBA00022857"/>
    </source>
</evidence>
<keyword evidence="2" id="KW-0285">Flavoprotein</keyword>
<evidence type="ECO:0000313" key="6">
    <source>
        <dbReference type="EMBL" id="KIM78657.1"/>
    </source>
</evidence>
<keyword evidence="7" id="KW-1185">Reference proteome</keyword>
<sequence length="476" mass="53452">MSTLPRPRRALIIGGGATGLVTLRNFIERGDFENVELVERRANIGGVWYLDELNEIDAINARPCWPSPAYPGLMGNVLPEFLSFSGHPFPPPPTSPDQPFPDLIQTQSYLRKFAEPLFATGKIRLNTEVVAVDQIGPDGGWKVVLKDWTDQGKGRETEERWDAVVVATAWYDNPNWPETEGLDELRRKGIAKHAKIWEGPEEFKGKCVAVVGNANSANDIASQLAPVAAEPVFRSIRRPNMHYFPLLPHPRLHDVAPIARYSLGDNDKAILHLEDGTEIPDIEHVFLGTGYAYAVPFVRVLDENDKQTLKQLCDPSMRPRRVPSLHRHILYAHNPTLAFLGGVVSATPFILGDLTSTWLALAWSNPSAIQYPDTPQARLETEQTRLETIESLIKSMENPTSLLAYHILGPEELPYARMLREEVLRIKPELGEGENKLIEWSDSMWDTKEAMFALKEEVLKRVQKIARAQGVVENKT</sequence>
<organism evidence="6 7">
    <name type="scientific">Piloderma croceum (strain F 1598)</name>
    <dbReference type="NCBI Taxonomy" id="765440"/>
    <lineage>
        <taxon>Eukaryota</taxon>
        <taxon>Fungi</taxon>
        <taxon>Dikarya</taxon>
        <taxon>Basidiomycota</taxon>
        <taxon>Agaricomycotina</taxon>
        <taxon>Agaricomycetes</taxon>
        <taxon>Agaricomycetidae</taxon>
        <taxon>Atheliales</taxon>
        <taxon>Atheliaceae</taxon>
        <taxon>Piloderma</taxon>
    </lineage>
</organism>
<keyword evidence="3" id="KW-0274">FAD</keyword>
<evidence type="ECO:0008006" key="8">
    <source>
        <dbReference type="Google" id="ProtNLM"/>
    </source>
</evidence>
<evidence type="ECO:0000256" key="5">
    <source>
        <dbReference type="ARBA" id="ARBA00023002"/>
    </source>
</evidence>
<dbReference type="InterPro" id="IPR036188">
    <property type="entry name" value="FAD/NAD-bd_sf"/>
</dbReference>
<dbReference type="HOGENOM" id="CLU_006909_6_0_1"/>
<dbReference type="EMBL" id="KN833015">
    <property type="protein sequence ID" value="KIM78657.1"/>
    <property type="molecule type" value="Genomic_DNA"/>
</dbReference>
<evidence type="ECO:0000313" key="7">
    <source>
        <dbReference type="Proteomes" id="UP000054166"/>
    </source>
</evidence>
<dbReference type="InterPro" id="IPR020946">
    <property type="entry name" value="Flavin_mOase-like"/>
</dbReference>
<proteinExistence type="inferred from homology"/>
<dbReference type="Proteomes" id="UP000054166">
    <property type="component" value="Unassembled WGS sequence"/>
</dbReference>
<dbReference type="AlphaFoldDB" id="A0A0C3BMZ7"/>
<name>A0A0C3BMZ7_PILCF</name>
<reference evidence="7" key="2">
    <citation type="submission" date="2015-01" db="EMBL/GenBank/DDBJ databases">
        <title>Evolutionary Origins and Diversification of the Mycorrhizal Mutualists.</title>
        <authorList>
            <consortium name="DOE Joint Genome Institute"/>
            <consortium name="Mycorrhizal Genomics Consortium"/>
            <person name="Kohler A."/>
            <person name="Kuo A."/>
            <person name="Nagy L.G."/>
            <person name="Floudas D."/>
            <person name="Copeland A."/>
            <person name="Barry K.W."/>
            <person name="Cichocki N."/>
            <person name="Veneault-Fourrey C."/>
            <person name="LaButti K."/>
            <person name="Lindquist E.A."/>
            <person name="Lipzen A."/>
            <person name="Lundell T."/>
            <person name="Morin E."/>
            <person name="Murat C."/>
            <person name="Riley R."/>
            <person name="Ohm R."/>
            <person name="Sun H."/>
            <person name="Tunlid A."/>
            <person name="Henrissat B."/>
            <person name="Grigoriev I.V."/>
            <person name="Hibbett D.S."/>
            <person name="Martin F."/>
        </authorList>
    </citation>
    <scope>NUCLEOTIDE SEQUENCE [LARGE SCALE GENOMIC DNA]</scope>
    <source>
        <strain evidence="7">F 1598</strain>
    </source>
</reference>
<dbReference type="PANTHER" id="PTHR23023">
    <property type="entry name" value="DIMETHYLANILINE MONOOXYGENASE"/>
    <property type="match status" value="1"/>
</dbReference>
<gene>
    <name evidence="6" type="ORF">PILCRDRAFT_90576</name>
</gene>
<dbReference type="Pfam" id="PF00743">
    <property type="entry name" value="FMO-like"/>
    <property type="match status" value="1"/>
</dbReference>
<dbReference type="GO" id="GO:0050661">
    <property type="term" value="F:NADP binding"/>
    <property type="evidence" value="ECO:0007669"/>
    <property type="project" value="InterPro"/>
</dbReference>
<dbReference type="GO" id="GO:0050660">
    <property type="term" value="F:flavin adenine dinucleotide binding"/>
    <property type="evidence" value="ECO:0007669"/>
    <property type="project" value="InterPro"/>
</dbReference>
<keyword evidence="4" id="KW-0521">NADP</keyword>
<dbReference type="InterPro" id="IPR000960">
    <property type="entry name" value="Flavin_mOase"/>
</dbReference>
<comment type="similarity">
    <text evidence="1">Belongs to the FMO family.</text>
</comment>
<evidence type="ECO:0000256" key="3">
    <source>
        <dbReference type="ARBA" id="ARBA00022827"/>
    </source>
</evidence>
<dbReference type="Gene3D" id="3.50.50.60">
    <property type="entry name" value="FAD/NAD(P)-binding domain"/>
    <property type="match status" value="2"/>
</dbReference>
<reference evidence="6 7" key="1">
    <citation type="submission" date="2014-04" db="EMBL/GenBank/DDBJ databases">
        <authorList>
            <consortium name="DOE Joint Genome Institute"/>
            <person name="Kuo A."/>
            <person name="Tarkka M."/>
            <person name="Buscot F."/>
            <person name="Kohler A."/>
            <person name="Nagy L.G."/>
            <person name="Floudas D."/>
            <person name="Copeland A."/>
            <person name="Barry K.W."/>
            <person name="Cichocki N."/>
            <person name="Veneault-Fourrey C."/>
            <person name="LaButti K."/>
            <person name="Lindquist E.A."/>
            <person name="Lipzen A."/>
            <person name="Lundell T."/>
            <person name="Morin E."/>
            <person name="Murat C."/>
            <person name="Sun H."/>
            <person name="Tunlid A."/>
            <person name="Henrissat B."/>
            <person name="Grigoriev I.V."/>
            <person name="Hibbett D.S."/>
            <person name="Martin F."/>
            <person name="Nordberg H.P."/>
            <person name="Cantor M.N."/>
            <person name="Hua S.X."/>
        </authorList>
    </citation>
    <scope>NUCLEOTIDE SEQUENCE [LARGE SCALE GENOMIC DNA]</scope>
    <source>
        <strain evidence="6 7">F 1598</strain>
    </source>
</reference>
<dbReference type="OrthoDB" id="66881at2759"/>
<dbReference type="GO" id="GO:0004499">
    <property type="term" value="F:N,N-dimethylaniline monooxygenase activity"/>
    <property type="evidence" value="ECO:0007669"/>
    <property type="project" value="InterPro"/>
</dbReference>
<dbReference type="SUPFAM" id="SSF51905">
    <property type="entry name" value="FAD/NAD(P)-binding domain"/>
    <property type="match status" value="2"/>
</dbReference>
<evidence type="ECO:0000256" key="2">
    <source>
        <dbReference type="ARBA" id="ARBA00022630"/>
    </source>
</evidence>
<protein>
    <recommendedName>
        <fullName evidence="8">FAD/NAD(P)-binding domain-containing protein</fullName>
    </recommendedName>
</protein>
<dbReference type="InterPro" id="IPR050346">
    <property type="entry name" value="FMO-like"/>
</dbReference>
<dbReference type="InParanoid" id="A0A0C3BMZ7"/>